<evidence type="ECO:0000256" key="1">
    <source>
        <dbReference type="ARBA" id="ARBA00022801"/>
    </source>
</evidence>
<dbReference type="InterPro" id="IPR050985">
    <property type="entry name" value="Alpha-glycosidase_related"/>
</dbReference>
<keyword evidence="2" id="KW-0326">Glycosidase</keyword>
<protein>
    <submittedName>
        <fullName evidence="3">Alpha-galactosidase</fullName>
    </submittedName>
</protein>
<proteinExistence type="predicted"/>
<evidence type="ECO:0000313" key="4">
    <source>
        <dbReference type="Proteomes" id="UP001157138"/>
    </source>
</evidence>
<gene>
    <name evidence="3" type="ORF">GCM10007938_14850</name>
</gene>
<evidence type="ECO:0000256" key="2">
    <source>
        <dbReference type="ARBA" id="ARBA00023295"/>
    </source>
</evidence>
<accession>A0ABQ6EWY4</accession>
<dbReference type="Proteomes" id="UP001157138">
    <property type="component" value="Unassembled WGS sequence"/>
</dbReference>
<dbReference type="Pfam" id="PF02065">
    <property type="entry name" value="Melibiase"/>
    <property type="match status" value="1"/>
</dbReference>
<dbReference type="InterPro" id="IPR002252">
    <property type="entry name" value="Glyco_hydro_36"/>
</dbReference>
<reference evidence="4" key="1">
    <citation type="journal article" date="2019" name="Int. J. Syst. Evol. Microbiol.">
        <title>The Global Catalogue of Microorganisms (GCM) 10K type strain sequencing project: providing services to taxonomists for standard genome sequencing and annotation.</title>
        <authorList>
            <consortium name="The Broad Institute Genomics Platform"/>
            <consortium name="The Broad Institute Genome Sequencing Center for Infectious Disease"/>
            <person name="Wu L."/>
            <person name="Ma J."/>
        </authorList>
    </citation>
    <scope>NUCLEOTIDE SEQUENCE [LARGE SCALE GENOMIC DNA]</scope>
    <source>
        <strain evidence="4">NBRC 108723</strain>
    </source>
</reference>
<keyword evidence="4" id="KW-1185">Reference proteome</keyword>
<sequence>MSFSVTLENGLSLRVRDINLQAELKGNEIKFAYQGLSNDPIGSGYVLAITEFAFDRNAVLLGDGFQMCSQTTGTIETPMDVGRYSEQSAPYRLYSSSSAKRYYNYLLVEEMSGYTLFGFTSCYRFSGYFELVEVEQQHWVKICLDGEDTYPQDWSSNQLESMVILQGDSLNQLYFEYAHFISLHHAPKLGAKKQSPIGWCSWYAYNENLSQELIVANLNQMTGSLEALDYVMIDDGYQRYMGDWLMPSSLFPRGIKPLAHDIKRCGKKTAIWLAPFIVQEESEIFRNHKDWLVTHQDGSPLKAEEVTYGGWRCTPWYILDATNPDVHEHLINIMTVMRKDWGIELFKLDALFWGALKGTREQNGITGVEAYRMGMSAINQGAGSALVLGCNAPFWPSLGLVDAMRVSDDVERNGQRFIQIARETFFRSWQHRKLWQVDPDCATLISLSNKAIESHYLEFHRNVLLACGGILMSGDPLNHISHFAKSTLSRLFVRHKHNQNSARFSSLSLDHAYLKMNDKSDLHCLFNFDSSIRVMCLTSRIAVDWHDYWSGEKLNDKPVDVLEVSLPPRASLAILTKR</sequence>
<dbReference type="PANTHER" id="PTHR43053:SF3">
    <property type="entry name" value="ALPHA-GALACTOSIDASE C-RELATED"/>
    <property type="match status" value="1"/>
</dbReference>
<dbReference type="CDD" id="cd14791">
    <property type="entry name" value="GH36"/>
    <property type="match status" value="1"/>
</dbReference>
<comment type="caution">
    <text evidence="3">The sequence shown here is derived from an EMBL/GenBank/DDBJ whole genome shotgun (WGS) entry which is preliminary data.</text>
</comment>
<evidence type="ECO:0000313" key="3">
    <source>
        <dbReference type="EMBL" id="GLT17707.1"/>
    </source>
</evidence>
<dbReference type="Gene3D" id="3.20.20.70">
    <property type="entry name" value="Aldolase class I"/>
    <property type="match status" value="1"/>
</dbReference>
<dbReference type="PANTHER" id="PTHR43053">
    <property type="entry name" value="GLYCOSIDASE FAMILY 31"/>
    <property type="match status" value="1"/>
</dbReference>
<organism evidence="3 4">
    <name type="scientific">Vibrio zhanjiangensis</name>
    <dbReference type="NCBI Taxonomy" id="1046128"/>
    <lineage>
        <taxon>Bacteria</taxon>
        <taxon>Pseudomonadati</taxon>
        <taxon>Pseudomonadota</taxon>
        <taxon>Gammaproteobacteria</taxon>
        <taxon>Vibrionales</taxon>
        <taxon>Vibrionaceae</taxon>
        <taxon>Vibrio</taxon>
    </lineage>
</organism>
<dbReference type="InterPro" id="IPR013785">
    <property type="entry name" value="Aldolase_TIM"/>
</dbReference>
<name>A0ABQ6EWY4_9VIBR</name>
<dbReference type="InterPro" id="IPR017853">
    <property type="entry name" value="GH"/>
</dbReference>
<keyword evidence="1" id="KW-0378">Hydrolase</keyword>
<dbReference type="EMBL" id="BSPW01000024">
    <property type="protein sequence ID" value="GLT17707.1"/>
    <property type="molecule type" value="Genomic_DNA"/>
</dbReference>
<dbReference type="SUPFAM" id="SSF51445">
    <property type="entry name" value="(Trans)glycosidases"/>
    <property type="match status" value="1"/>
</dbReference>
<dbReference type="RefSeq" id="WP_284191603.1">
    <property type="nucleotide sequence ID" value="NZ_BSPW01000024.1"/>
</dbReference>